<dbReference type="InterPro" id="IPR021373">
    <property type="entry name" value="DUF2993"/>
</dbReference>
<sequence>MRRVLIGISAVITALVVAAAGVDFGTSVYAEYQLSRAVRRAAALGSDPFVAILGFPFVPQARRDHYDEVEIKAPAVELPMIGKAMLEATMHSVDLSEASWRFRPGAKIPVAKLESRIIIGSVYLGRYLGIRDLMVEAPPSETNDATGGTTESGISSSRGLVFTGTPAGYGKRVSVAVDLSIAGADHSTLVITPTGVLTGPDTANQHVPEEQRAAVLAAFRSSLPQQRLPFGLVPTSQGARGSDVIIEGIAGDMTITLPEFRQR</sequence>
<gene>
    <name evidence="1" type="ORF">A5771_04485</name>
</gene>
<dbReference type="OrthoDB" id="3215846at2"/>
<evidence type="ECO:0008006" key="2">
    <source>
        <dbReference type="Google" id="ProtNLM"/>
    </source>
</evidence>
<dbReference type="EMBL" id="LZIN01000033">
    <property type="protein sequence ID" value="OBG08021.1"/>
    <property type="molecule type" value="Genomic_DNA"/>
</dbReference>
<dbReference type="Proteomes" id="UP000093985">
    <property type="component" value="Unassembled WGS sequence"/>
</dbReference>
<dbReference type="NCBIfam" id="NF038021">
    <property type="entry name" value="mannan_LmeA"/>
    <property type="match status" value="1"/>
</dbReference>
<organism evidence="1">
    <name type="scientific">Mycolicibacter sinensis (strain JDM601)</name>
    <name type="common">Mycobacterium sinense</name>
    <dbReference type="NCBI Taxonomy" id="875328"/>
    <lineage>
        <taxon>Bacteria</taxon>
        <taxon>Bacillati</taxon>
        <taxon>Actinomycetota</taxon>
        <taxon>Actinomycetes</taxon>
        <taxon>Mycobacteriales</taxon>
        <taxon>Mycobacteriaceae</taxon>
        <taxon>Mycolicibacter</taxon>
    </lineage>
</organism>
<dbReference type="Pfam" id="PF11209">
    <property type="entry name" value="LmeA"/>
    <property type="match status" value="1"/>
</dbReference>
<name>A0A1A2ET29_MYCSD</name>
<evidence type="ECO:0000313" key="1">
    <source>
        <dbReference type="EMBL" id="OBG08021.1"/>
    </source>
</evidence>
<accession>A0A1A2ET29</accession>
<dbReference type="AlphaFoldDB" id="A0A1A2ET29"/>
<proteinExistence type="predicted"/>
<dbReference type="RefSeq" id="WP_064854289.1">
    <property type="nucleotide sequence ID" value="NZ_LZIM01000101.1"/>
</dbReference>
<protein>
    <recommendedName>
        <fullName evidence="2">DUF2993 domain-containing protein</fullName>
    </recommendedName>
</protein>
<reference evidence="1" key="1">
    <citation type="submission" date="2016-06" db="EMBL/GenBank/DDBJ databases">
        <authorList>
            <person name="Kjaerup R.B."/>
            <person name="Dalgaard T.S."/>
            <person name="Juul-Madsen H.R."/>
        </authorList>
    </citation>
    <scope>NUCLEOTIDE SEQUENCE [LARGE SCALE GENOMIC DNA]</scope>
    <source>
        <strain evidence="1">852014-51077_SCH5608930-a</strain>
    </source>
</reference>
<comment type="caution">
    <text evidence="1">The sequence shown here is derived from an EMBL/GenBank/DDBJ whole genome shotgun (WGS) entry which is preliminary data.</text>
</comment>